<evidence type="ECO:0000256" key="2">
    <source>
        <dbReference type="ARBA" id="ARBA00023237"/>
    </source>
</evidence>
<evidence type="ECO:0000313" key="5">
    <source>
        <dbReference type="Proteomes" id="UP000295066"/>
    </source>
</evidence>
<dbReference type="Pfam" id="PF07963">
    <property type="entry name" value="N_methyl"/>
    <property type="match status" value="1"/>
</dbReference>
<dbReference type="RefSeq" id="WP_133957078.1">
    <property type="nucleotide sequence ID" value="NZ_SORI01000005.1"/>
</dbReference>
<evidence type="ECO:0000256" key="3">
    <source>
        <dbReference type="SAM" id="Phobius"/>
    </source>
</evidence>
<accession>A0A4R8M8S5</accession>
<dbReference type="InterPro" id="IPR012902">
    <property type="entry name" value="N_methyl_site"/>
</dbReference>
<keyword evidence="2" id="KW-0998">Cell outer membrane</keyword>
<name>A0A4R8M8S5_9BACT</name>
<gene>
    <name evidence="4" type="ORF">C8D99_10536</name>
</gene>
<dbReference type="AlphaFoldDB" id="A0A4R8M8S5"/>
<sequence>MVPRLIRLCLSCRSRGFTLAEVLVVLALFGLIAALAFAPSVILVRGLGEARTETAKEQVSDYLLGRIAAEMRLSPRYFPGGPAVAAVRKDLLGGLADDRLAFWSDYGGEPGVRAWKVFRPGAGRDGAPGIYRWILPLASPGAVEWENLDPAGGRLFIPGADFLRISVLSAETGEWGDDYEGPRPRGVRFEARTGKEAVFREDWLPPE</sequence>
<dbReference type="GO" id="GO:0009279">
    <property type="term" value="C:cell outer membrane"/>
    <property type="evidence" value="ECO:0007669"/>
    <property type="project" value="UniProtKB-SubCell"/>
</dbReference>
<comment type="caution">
    <text evidence="4">The sequence shown here is derived from an EMBL/GenBank/DDBJ whole genome shotgun (WGS) entry which is preliminary data.</text>
</comment>
<keyword evidence="5" id="KW-1185">Reference proteome</keyword>
<reference evidence="4 5" key="1">
    <citation type="submission" date="2019-03" db="EMBL/GenBank/DDBJ databases">
        <title>Genomic Encyclopedia of Type Strains, Phase IV (KMG-IV): sequencing the most valuable type-strain genomes for metagenomic binning, comparative biology and taxonomic classification.</title>
        <authorList>
            <person name="Goeker M."/>
        </authorList>
    </citation>
    <scope>NUCLEOTIDE SEQUENCE [LARGE SCALE GENOMIC DNA]</scope>
    <source>
        <strain evidence="4 5">DSM 25964</strain>
    </source>
</reference>
<keyword evidence="3" id="KW-1133">Transmembrane helix</keyword>
<dbReference type="OrthoDB" id="4694at2"/>
<keyword evidence="3" id="KW-0472">Membrane</keyword>
<proteinExistence type="predicted"/>
<organism evidence="4 5">
    <name type="scientific">Aminivibrio pyruvatiphilus</name>
    <dbReference type="NCBI Taxonomy" id="1005740"/>
    <lineage>
        <taxon>Bacteria</taxon>
        <taxon>Thermotogati</taxon>
        <taxon>Synergistota</taxon>
        <taxon>Synergistia</taxon>
        <taxon>Synergistales</taxon>
        <taxon>Aminobacteriaceae</taxon>
        <taxon>Aminivibrio</taxon>
    </lineage>
</organism>
<evidence type="ECO:0000313" key="4">
    <source>
        <dbReference type="EMBL" id="TDY61624.1"/>
    </source>
</evidence>
<dbReference type="EMBL" id="SORI01000005">
    <property type="protein sequence ID" value="TDY61624.1"/>
    <property type="molecule type" value="Genomic_DNA"/>
</dbReference>
<dbReference type="NCBIfam" id="TIGR02532">
    <property type="entry name" value="IV_pilin_GFxxxE"/>
    <property type="match status" value="1"/>
</dbReference>
<protein>
    <submittedName>
        <fullName evidence="4">Prepilin-type N-terminal cleavage/methylation domain-containing protein</fullName>
    </submittedName>
</protein>
<keyword evidence="3" id="KW-0812">Transmembrane</keyword>
<feature type="transmembrane region" description="Helical" evidence="3">
    <location>
        <begin position="23"/>
        <end position="44"/>
    </location>
</feature>
<dbReference type="Proteomes" id="UP000295066">
    <property type="component" value="Unassembled WGS sequence"/>
</dbReference>
<evidence type="ECO:0000256" key="1">
    <source>
        <dbReference type="ARBA" id="ARBA00004442"/>
    </source>
</evidence>
<comment type="subcellular location">
    <subcellularLocation>
        <location evidence="1">Cell outer membrane</location>
    </subcellularLocation>
</comment>